<dbReference type="Proteomes" id="UP000663946">
    <property type="component" value="Plasmid pQ15_94_2"/>
</dbReference>
<dbReference type="PROSITE" id="PS00061">
    <property type="entry name" value="ADH_SHORT"/>
    <property type="match status" value="1"/>
</dbReference>
<dbReference type="FunFam" id="3.40.50.720:FF:000173">
    <property type="entry name" value="3-oxoacyl-[acyl-carrier protein] reductase"/>
    <property type="match status" value="1"/>
</dbReference>
<gene>
    <name evidence="3" type="primary">fabG</name>
    <name evidence="3" type="ORF">G6M86_26925</name>
</gene>
<dbReference type="PANTHER" id="PTHR24321">
    <property type="entry name" value="DEHYDROGENASES, SHORT CHAIN"/>
    <property type="match status" value="1"/>
</dbReference>
<geneLocation type="plasmid" evidence="3 4">
    <name>pQ15_94_2</name>
</geneLocation>
<sequence length="269" mass="28182">MQERETNTAAIANRSSHMGRHVLVTGAGRGIGRAIALAFASRGASVGVADMNEEDIAETIRLIDAEGRGSGLALTLDVSDYSAVEKSASHAASILGRPFDTVINNAGISPKHDGVSHKVWEMDPSEWGRVVGVNLSGSFNTVRALSPGMREAGAGWIVNMSSVAGRAYMPLVACHYAATKSAILGFTRHLAGELGPFGIRVNAIAPGRIETPMVRTVASEVNDEQVRLTPLGRLGTSEEVADLALYLTSPEASFITGQTIDVAGGLLMT</sequence>
<evidence type="ECO:0000313" key="4">
    <source>
        <dbReference type="Proteomes" id="UP000663946"/>
    </source>
</evidence>
<dbReference type="NCBIfam" id="NF009466">
    <property type="entry name" value="PRK12826.1-2"/>
    <property type="match status" value="1"/>
</dbReference>
<organism evidence="3 4">
    <name type="scientific">Agrobacterium tumefaciens</name>
    <dbReference type="NCBI Taxonomy" id="358"/>
    <lineage>
        <taxon>Bacteria</taxon>
        <taxon>Pseudomonadati</taxon>
        <taxon>Pseudomonadota</taxon>
        <taxon>Alphaproteobacteria</taxon>
        <taxon>Hyphomicrobiales</taxon>
        <taxon>Rhizobiaceae</taxon>
        <taxon>Rhizobium/Agrobacterium group</taxon>
        <taxon>Agrobacterium</taxon>
        <taxon>Agrobacterium tumefaciens complex</taxon>
    </lineage>
</organism>
<dbReference type="Pfam" id="PF13561">
    <property type="entry name" value="adh_short_C2"/>
    <property type="match status" value="1"/>
</dbReference>
<dbReference type="PRINTS" id="PR00081">
    <property type="entry name" value="GDHRDH"/>
</dbReference>
<dbReference type="SUPFAM" id="SSF51735">
    <property type="entry name" value="NAD(P)-binding Rossmann-fold domains"/>
    <property type="match status" value="1"/>
</dbReference>
<evidence type="ECO:0000256" key="1">
    <source>
        <dbReference type="ARBA" id="ARBA00006484"/>
    </source>
</evidence>
<dbReference type="InterPro" id="IPR002347">
    <property type="entry name" value="SDR_fam"/>
</dbReference>
<dbReference type="InterPro" id="IPR036291">
    <property type="entry name" value="NAD(P)-bd_dom_sf"/>
</dbReference>
<dbReference type="RefSeq" id="WP_333722735.1">
    <property type="nucleotide sequence ID" value="NZ_CP049219.1"/>
</dbReference>
<evidence type="ECO:0000313" key="3">
    <source>
        <dbReference type="EMBL" id="QTG16939.1"/>
    </source>
</evidence>
<dbReference type="Gene3D" id="3.40.50.720">
    <property type="entry name" value="NAD(P)-binding Rossmann-like Domain"/>
    <property type="match status" value="1"/>
</dbReference>
<dbReference type="InterPro" id="IPR020904">
    <property type="entry name" value="Sc_DH/Rdtase_CS"/>
</dbReference>
<name>A0AAJ4N849_AGRTU</name>
<accession>A0AAJ4N849</accession>
<reference evidence="3" key="1">
    <citation type="submission" date="2020-02" db="EMBL/GenBank/DDBJ databases">
        <title>Unexpected conservation and global transmission of agrobacterial virulence plasmids.</title>
        <authorList>
            <person name="Weisberg A.J."/>
            <person name="Davis E.W. II"/>
            <person name="Tabima J.R."/>
            <person name="Belcher M.S."/>
            <person name="Miller M."/>
            <person name="Kuo C.-H."/>
            <person name="Loper J.E."/>
            <person name="Grunwald N.J."/>
            <person name="Putnam M.L."/>
            <person name="Chang J.H."/>
        </authorList>
    </citation>
    <scope>NUCLEOTIDE SEQUENCE</scope>
    <source>
        <strain evidence="3">Q15/94</strain>
        <plasmid evidence="3">pQ15_94_2</plasmid>
    </source>
</reference>
<evidence type="ECO:0000256" key="2">
    <source>
        <dbReference type="ARBA" id="ARBA00023002"/>
    </source>
</evidence>
<dbReference type="EMBL" id="CP049219">
    <property type="protein sequence ID" value="QTG16939.1"/>
    <property type="molecule type" value="Genomic_DNA"/>
</dbReference>
<comment type="similarity">
    <text evidence="1">Belongs to the short-chain dehydrogenases/reductases (SDR) family.</text>
</comment>
<dbReference type="AlphaFoldDB" id="A0AAJ4N849"/>
<dbReference type="PRINTS" id="PR00080">
    <property type="entry name" value="SDRFAMILY"/>
</dbReference>
<dbReference type="GO" id="GO:0004316">
    <property type="term" value="F:3-oxoacyl-[acyl-carrier-protein] reductase (NADPH) activity"/>
    <property type="evidence" value="ECO:0007669"/>
    <property type="project" value="UniProtKB-EC"/>
</dbReference>
<proteinExistence type="inferred from homology"/>
<protein>
    <submittedName>
        <fullName evidence="3">3-oxoacyl-ACP reductase FabG</fullName>
        <ecNumber evidence="3">1.1.1.100</ecNumber>
    </submittedName>
</protein>
<keyword evidence="3" id="KW-0614">Plasmid</keyword>
<dbReference type="EC" id="1.1.1.100" evidence="3"/>
<dbReference type="PANTHER" id="PTHR24321:SF15">
    <property type="entry name" value="OXIDOREDUCTASE UCPA"/>
    <property type="match status" value="1"/>
</dbReference>
<dbReference type="NCBIfam" id="NF004198">
    <property type="entry name" value="PRK05653.1-3"/>
    <property type="match status" value="1"/>
</dbReference>
<keyword evidence="2 3" id="KW-0560">Oxidoreductase</keyword>